<feature type="compositionally biased region" description="Basic and acidic residues" evidence="1">
    <location>
        <begin position="31"/>
        <end position="41"/>
    </location>
</feature>
<feature type="region of interest" description="Disordered" evidence="1">
    <location>
        <begin position="21"/>
        <end position="64"/>
    </location>
</feature>
<evidence type="ECO:0000313" key="3">
    <source>
        <dbReference type="Proteomes" id="UP001165065"/>
    </source>
</evidence>
<dbReference type="Proteomes" id="UP001165065">
    <property type="component" value="Unassembled WGS sequence"/>
</dbReference>
<dbReference type="EMBL" id="BRYA01000040">
    <property type="protein sequence ID" value="GMI34300.1"/>
    <property type="molecule type" value="Genomic_DNA"/>
</dbReference>
<sequence>MASFDEASILVAATELMESKARDFRKRADRIRKEERRKETAPEATAKSAPEGGEGGGEGGAPVAVPEWGVSEAVGMEGVVTAPAVTAPVVPATAPFTSTESEAQAATTLNGEMCTASSNGGGEVGKYDMMLMMMMTDDYEGKFMV</sequence>
<dbReference type="AlphaFoldDB" id="A0A9W7L6Y7"/>
<comment type="caution">
    <text evidence="2">The sequence shown here is derived from an EMBL/GenBank/DDBJ whole genome shotgun (WGS) entry which is preliminary data.</text>
</comment>
<name>A0A9W7L6Y7_9STRA</name>
<gene>
    <name evidence="2" type="ORF">TrCOL_g13848</name>
</gene>
<protein>
    <submittedName>
        <fullName evidence="2">Uncharacterized protein</fullName>
    </submittedName>
</protein>
<organism evidence="2 3">
    <name type="scientific">Triparma columacea</name>
    <dbReference type="NCBI Taxonomy" id="722753"/>
    <lineage>
        <taxon>Eukaryota</taxon>
        <taxon>Sar</taxon>
        <taxon>Stramenopiles</taxon>
        <taxon>Ochrophyta</taxon>
        <taxon>Bolidophyceae</taxon>
        <taxon>Parmales</taxon>
        <taxon>Triparmaceae</taxon>
        <taxon>Triparma</taxon>
    </lineage>
</organism>
<evidence type="ECO:0000256" key="1">
    <source>
        <dbReference type="SAM" id="MobiDB-lite"/>
    </source>
</evidence>
<accession>A0A9W7L6Y7</accession>
<keyword evidence="3" id="KW-1185">Reference proteome</keyword>
<reference evidence="3" key="1">
    <citation type="journal article" date="2023" name="Commun. Biol.">
        <title>Genome analysis of Parmales, the sister group of diatoms, reveals the evolutionary specialization of diatoms from phago-mixotrophs to photoautotrophs.</title>
        <authorList>
            <person name="Ban H."/>
            <person name="Sato S."/>
            <person name="Yoshikawa S."/>
            <person name="Yamada K."/>
            <person name="Nakamura Y."/>
            <person name="Ichinomiya M."/>
            <person name="Sato N."/>
            <person name="Blanc-Mathieu R."/>
            <person name="Endo H."/>
            <person name="Kuwata A."/>
            <person name="Ogata H."/>
        </authorList>
    </citation>
    <scope>NUCLEOTIDE SEQUENCE [LARGE SCALE GENOMIC DNA]</scope>
</reference>
<evidence type="ECO:0000313" key="2">
    <source>
        <dbReference type="EMBL" id="GMI34300.1"/>
    </source>
</evidence>
<proteinExistence type="predicted"/>